<evidence type="ECO:0000313" key="2">
    <source>
        <dbReference type="Proteomes" id="UP000069902"/>
    </source>
</evidence>
<name>A0A0U5ES54_9BACT</name>
<dbReference type="Proteomes" id="UP000069902">
    <property type="component" value="Chromosome cPNK"/>
</dbReference>
<gene>
    <name evidence="1" type="ORF">PNK_1414</name>
</gene>
<sequence length="32" mass="3954">MAEFDTIKQCRIEKIKAFQIQWENETRVVHFN</sequence>
<dbReference type="EMBL" id="LN879502">
    <property type="protein sequence ID" value="CUI17027.1"/>
    <property type="molecule type" value="Genomic_DNA"/>
</dbReference>
<organism evidence="1 2">
    <name type="scientific">Candidatus Protochlamydia naegleriophila</name>
    <dbReference type="NCBI Taxonomy" id="389348"/>
    <lineage>
        <taxon>Bacteria</taxon>
        <taxon>Pseudomonadati</taxon>
        <taxon>Chlamydiota</taxon>
        <taxon>Chlamydiia</taxon>
        <taxon>Parachlamydiales</taxon>
        <taxon>Parachlamydiaceae</taxon>
        <taxon>Candidatus Protochlamydia</taxon>
    </lineage>
</organism>
<dbReference type="KEGG" id="pnl:PNK_1414"/>
<keyword evidence="2" id="KW-1185">Reference proteome</keyword>
<reference evidence="2" key="1">
    <citation type="submission" date="2015-09" db="EMBL/GenBank/DDBJ databases">
        <authorList>
            <person name="Bertelli C."/>
        </authorList>
    </citation>
    <scope>NUCLEOTIDE SEQUENCE [LARGE SCALE GENOMIC DNA]</scope>
    <source>
        <strain evidence="2">KNic</strain>
    </source>
</reference>
<evidence type="ECO:0000313" key="1">
    <source>
        <dbReference type="EMBL" id="CUI17027.1"/>
    </source>
</evidence>
<dbReference type="AlphaFoldDB" id="A0A0U5ES54"/>
<accession>A0A0U5ES54</accession>
<protein>
    <submittedName>
        <fullName evidence="1">Uncharacterized protein</fullName>
    </submittedName>
</protein>
<proteinExistence type="predicted"/>
<dbReference type="InParanoid" id="A0A0U5ES54"/>
<dbReference type="STRING" id="389348.PNK_1414"/>